<gene>
    <name evidence="1" type="ORF">KUTeg_020407</name>
</gene>
<name>A0ABQ9ED31_TEGGR</name>
<proteinExistence type="predicted"/>
<keyword evidence="2" id="KW-1185">Reference proteome</keyword>
<accession>A0ABQ9ED31</accession>
<dbReference type="Proteomes" id="UP001217089">
    <property type="component" value="Unassembled WGS sequence"/>
</dbReference>
<evidence type="ECO:0000313" key="1">
    <source>
        <dbReference type="EMBL" id="KAJ8301420.1"/>
    </source>
</evidence>
<organism evidence="1 2">
    <name type="scientific">Tegillarca granosa</name>
    <name type="common">Malaysian cockle</name>
    <name type="synonym">Anadara granosa</name>
    <dbReference type="NCBI Taxonomy" id="220873"/>
    <lineage>
        <taxon>Eukaryota</taxon>
        <taxon>Metazoa</taxon>
        <taxon>Spiralia</taxon>
        <taxon>Lophotrochozoa</taxon>
        <taxon>Mollusca</taxon>
        <taxon>Bivalvia</taxon>
        <taxon>Autobranchia</taxon>
        <taxon>Pteriomorphia</taxon>
        <taxon>Arcoida</taxon>
        <taxon>Arcoidea</taxon>
        <taxon>Arcidae</taxon>
        <taxon>Tegillarca</taxon>
    </lineage>
</organism>
<evidence type="ECO:0000313" key="2">
    <source>
        <dbReference type="Proteomes" id="UP001217089"/>
    </source>
</evidence>
<sequence length="137" mass="16137">MRESILAMMKVHVCQLQRFAGKCVSMVLVIPGAKLYTREVNSVISWCLRNSKDISLNGNLRSEIEYWRFIDSWTGFSKWRTEHHKQMIKYRSYLFWELLALQSLGSQVYNHRVDVLTDNMAVIYAWQNQGVKESTVE</sequence>
<reference evidence="1 2" key="1">
    <citation type="submission" date="2022-12" db="EMBL/GenBank/DDBJ databases">
        <title>Chromosome-level genome of Tegillarca granosa.</title>
        <authorList>
            <person name="Kim J."/>
        </authorList>
    </citation>
    <scope>NUCLEOTIDE SEQUENCE [LARGE SCALE GENOMIC DNA]</scope>
    <source>
        <strain evidence="1">Teg-2019</strain>
        <tissue evidence="1">Adductor muscle</tissue>
    </source>
</reference>
<comment type="caution">
    <text evidence="1">The sequence shown here is derived from an EMBL/GenBank/DDBJ whole genome shotgun (WGS) entry which is preliminary data.</text>
</comment>
<protein>
    <submittedName>
        <fullName evidence="1">Uncharacterized protein</fullName>
    </submittedName>
</protein>
<dbReference type="EMBL" id="JARBDR010000918">
    <property type="protein sequence ID" value="KAJ8301420.1"/>
    <property type="molecule type" value="Genomic_DNA"/>
</dbReference>